<dbReference type="PANTHER" id="PTHR23138:SF87">
    <property type="entry name" value="E3 SUMO-PROTEIN LIGASE RANBP2"/>
    <property type="match status" value="1"/>
</dbReference>
<reference evidence="4" key="3">
    <citation type="journal article" date="2014" name="Nature">
        <title>Elephant shark genome provides unique insights into gnathostome evolution.</title>
        <authorList>
            <consortium name="International Elephant Shark Genome Sequencing Consortium"/>
            <person name="Venkatesh B."/>
            <person name="Lee A.P."/>
            <person name="Ravi V."/>
            <person name="Maurya A.K."/>
            <person name="Lian M.M."/>
            <person name="Swann J.B."/>
            <person name="Ohta Y."/>
            <person name="Flajnik M.F."/>
            <person name="Sutoh Y."/>
            <person name="Kasahara M."/>
            <person name="Hoon S."/>
            <person name="Gangu V."/>
            <person name="Roy S.W."/>
            <person name="Irimia M."/>
            <person name="Korzh V."/>
            <person name="Kondrychyn I."/>
            <person name="Lim Z.W."/>
            <person name="Tay B.H."/>
            <person name="Tohari S."/>
            <person name="Kong K.W."/>
            <person name="Ho S."/>
            <person name="Lorente-Galdos B."/>
            <person name="Quilez J."/>
            <person name="Marques-Bonet T."/>
            <person name="Raney B.J."/>
            <person name="Ingham P.W."/>
            <person name="Tay A."/>
            <person name="Hillier L.W."/>
            <person name="Minx P."/>
            <person name="Boehm T."/>
            <person name="Wilson R.K."/>
            <person name="Brenner S."/>
            <person name="Warren W.C."/>
        </authorList>
    </citation>
    <scope>NUCLEOTIDE SEQUENCE [LARGE SCALE GENOMIC DNA]</scope>
</reference>
<keyword evidence="4" id="KW-1185">Reference proteome</keyword>
<dbReference type="Proteomes" id="UP000314986">
    <property type="component" value="Unassembled WGS sequence"/>
</dbReference>
<feature type="compositionally biased region" description="Polar residues" evidence="1">
    <location>
        <begin position="1"/>
        <end position="23"/>
    </location>
</feature>
<dbReference type="PANTHER" id="PTHR23138">
    <property type="entry name" value="RAN BINDING PROTEIN"/>
    <property type="match status" value="1"/>
</dbReference>
<dbReference type="SMART" id="SM00160">
    <property type="entry name" value="RanBD"/>
    <property type="match status" value="1"/>
</dbReference>
<dbReference type="PROSITE" id="PS50196">
    <property type="entry name" value="RANBD1"/>
    <property type="match status" value="1"/>
</dbReference>
<dbReference type="GO" id="GO:0005737">
    <property type="term" value="C:cytoplasm"/>
    <property type="evidence" value="ECO:0007669"/>
    <property type="project" value="TreeGrafter"/>
</dbReference>
<accession>A0A4W3GNH3</accession>
<protein>
    <recommendedName>
        <fullName evidence="2">RanBD1 domain-containing protein</fullName>
    </recommendedName>
</protein>
<sequence length="240" mass="27365">MAFTSVNPSKDLSSACQQPNSVAPNPDAKPKEASTFEVPLTGNCKRESQEMLPSCPPVNHSSEMEDQDVLFSNRAKLYQFDRPTSQWKERAVGEMKVFQHKRKKISRVVMWSSVNKCCANHWITRNLQLRQIKNRFDSWAWRTLDFSEEKSMVLDLAVRFQLKETALAFKNVFENVQSTVEVCHLPEARLNCSGVNGKSDPNVNNLGDLSEIDQVAIQGKPCRRVFDLISLVFHIAPFMM</sequence>
<dbReference type="Ensembl" id="ENSCMIT00000004888.1">
    <property type="protein sequence ID" value="ENSCMIP00000004712.1"/>
    <property type="gene ID" value="ENSCMIG00000002801.1"/>
</dbReference>
<dbReference type="GO" id="GO:0005643">
    <property type="term" value="C:nuclear pore"/>
    <property type="evidence" value="ECO:0007669"/>
    <property type="project" value="TreeGrafter"/>
</dbReference>
<evidence type="ECO:0000313" key="4">
    <source>
        <dbReference type="Proteomes" id="UP000314986"/>
    </source>
</evidence>
<dbReference type="Gene3D" id="2.30.29.30">
    <property type="entry name" value="Pleckstrin-homology domain (PH domain)/Phosphotyrosine-binding domain (PTB)"/>
    <property type="match status" value="1"/>
</dbReference>
<reference evidence="3" key="4">
    <citation type="submission" date="2025-08" db="UniProtKB">
        <authorList>
            <consortium name="Ensembl"/>
        </authorList>
    </citation>
    <scope>IDENTIFICATION</scope>
</reference>
<dbReference type="InterPro" id="IPR045255">
    <property type="entry name" value="RanBP1-like"/>
</dbReference>
<evidence type="ECO:0000259" key="2">
    <source>
        <dbReference type="PROSITE" id="PS50196"/>
    </source>
</evidence>
<dbReference type="GO" id="GO:0005096">
    <property type="term" value="F:GTPase activator activity"/>
    <property type="evidence" value="ECO:0007669"/>
    <property type="project" value="TreeGrafter"/>
</dbReference>
<dbReference type="InParanoid" id="A0A4W3GNH3"/>
<organism evidence="3 4">
    <name type="scientific">Callorhinchus milii</name>
    <name type="common">Ghost shark</name>
    <dbReference type="NCBI Taxonomy" id="7868"/>
    <lineage>
        <taxon>Eukaryota</taxon>
        <taxon>Metazoa</taxon>
        <taxon>Chordata</taxon>
        <taxon>Craniata</taxon>
        <taxon>Vertebrata</taxon>
        <taxon>Chondrichthyes</taxon>
        <taxon>Holocephali</taxon>
        <taxon>Chimaeriformes</taxon>
        <taxon>Callorhinchidae</taxon>
        <taxon>Callorhinchus</taxon>
    </lineage>
</organism>
<dbReference type="SUPFAM" id="SSF50729">
    <property type="entry name" value="PH domain-like"/>
    <property type="match status" value="1"/>
</dbReference>
<dbReference type="InterPro" id="IPR000156">
    <property type="entry name" value="Ran_bind_dom"/>
</dbReference>
<reference evidence="4" key="2">
    <citation type="journal article" date="2007" name="PLoS Biol.">
        <title>Survey sequencing and comparative analysis of the elephant shark (Callorhinchus milii) genome.</title>
        <authorList>
            <person name="Venkatesh B."/>
            <person name="Kirkness E.F."/>
            <person name="Loh Y.H."/>
            <person name="Halpern A.L."/>
            <person name="Lee A.P."/>
            <person name="Johnson J."/>
            <person name="Dandona N."/>
            <person name="Viswanathan L.D."/>
            <person name="Tay A."/>
            <person name="Venter J.C."/>
            <person name="Strausberg R.L."/>
            <person name="Brenner S."/>
        </authorList>
    </citation>
    <scope>NUCLEOTIDE SEQUENCE [LARGE SCALE GENOMIC DNA]</scope>
</reference>
<dbReference type="STRING" id="7868.ENSCMIP00000004712"/>
<feature type="domain" description="RanBD1" evidence="2">
    <location>
        <begin position="52"/>
        <end position="182"/>
    </location>
</feature>
<dbReference type="AlphaFoldDB" id="A0A4W3GNH3"/>
<dbReference type="Pfam" id="PF00638">
    <property type="entry name" value="Ran_BP1"/>
    <property type="match status" value="1"/>
</dbReference>
<feature type="region of interest" description="Disordered" evidence="1">
    <location>
        <begin position="1"/>
        <end position="35"/>
    </location>
</feature>
<evidence type="ECO:0000313" key="3">
    <source>
        <dbReference type="Ensembl" id="ENSCMIP00000004712.1"/>
    </source>
</evidence>
<name>A0A4W3GNH3_CALMI</name>
<dbReference type="GeneTree" id="ENSGT00900000141073"/>
<reference evidence="3" key="5">
    <citation type="submission" date="2025-09" db="UniProtKB">
        <authorList>
            <consortium name="Ensembl"/>
        </authorList>
    </citation>
    <scope>IDENTIFICATION</scope>
</reference>
<proteinExistence type="predicted"/>
<reference evidence="4" key="1">
    <citation type="journal article" date="2006" name="Science">
        <title>Ancient noncoding elements conserved in the human genome.</title>
        <authorList>
            <person name="Venkatesh B."/>
            <person name="Kirkness E.F."/>
            <person name="Loh Y.H."/>
            <person name="Halpern A.L."/>
            <person name="Lee A.P."/>
            <person name="Johnson J."/>
            <person name="Dandona N."/>
            <person name="Viswanathan L.D."/>
            <person name="Tay A."/>
            <person name="Venter J.C."/>
            <person name="Strausberg R.L."/>
            <person name="Brenner S."/>
        </authorList>
    </citation>
    <scope>NUCLEOTIDE SEQUENCE [LARGE SCALE GENOMIC DNA]</scope>
</reference>
<dbReference type="InterPro" id="IPR011993">
    <property type="entry name" value="PH-like_dom_sf"/>
</dbReference>
<evidence type="ECO:0000256" key="1">
    <source>
        <dbReference type="SAM" id="MobiDB-lite"/>
    </source>
</evidence>